<dbReference type="EMBL" id="SJSM01000002">
    <property type="protein sequence ID" value="TCC98697.1"/>
    <property type="molecule type" value="Genomic_DNA"/>
</dbReference>
<sequence length="222" mass="23073">MKKILLSLMIASAGLAVKAQETGIKFGVKAGVTFPTLSYSSDLEEGMKNKANTSFYVGGTVDIPVGGMFTIQPGLTFSGKGDKQEASVSEGGDSFSAKSSTSLMYIEIPVNAVVSFPVGEGKVFVGAGPYYGMAISGKSKMESKMTVDGVTVSDEESNDADFGKDGDTKRSDFGVNFLGGYQLSNGFNIHAGYGLGLSNIAKNSGDLKVKNNVLSVGVGFSF</sequence>
<evidence type="ECO:0000313" key="3">
    <source>
        <dbReference type="EMBL" id="TCC98697.1"/>
    </source>
</evidence>
<dbReference type="Pfam" id="PF13568">
    <property type="entry name" value="OMP_b-brl_2"/>
    <property type="match status" value="1"/>
</dbReference>
<name>A0A4R0NG25_9SPHI</name>
<accession>A0A4R0NG25</accession>
<feature type="chain" id="PRO_5020830594" evidence="1">
    <location>
        <begin position="20"/>
        <end position="222"/>
    </location>
</feature>
<dbReference type="OrthoDB" id="1150878at2"/>
<evidence type="ECO:0000313" key="4">
    <source>
        <dbReference type="Proteomes" id="UP000291117"/>
    </source>
</evidence>
<organism evidence="3 4">
    <name type="scientific">Pedobacter hiemivivus</name>
    <dbReference type="NCBI Taxonomy" id="2530454"/>
    <lineage>
        <taxon>Bacteria</taxon>
        <taxon>Pseudomonadati</taxon>
        <taxon>Bacteroidota</taxon>
        <taxon>Sphingobacteriia</taxon>
        <taxon>Sphingobacteriales</taxon>
        <taxon>Sphingobacteriaceae</taxon>
        <taxon>Pedobacter</taxon>
    </lineage>
</organism>
<keyword evidence="1" id="KW-0732">Signal</keyword>
<gene>
    <name evidence="3" type="ORF">EZ444_05310</name>
</gene>
<comment type="caution">
    <text evidence="3">The sequence shown here is derived from an EMBL/GenBank/DDBJ whole genome shotgun (WGS) entry which is preliminary data.</text>
</comment>
<dbReference type="RefSeq" id="WP_131607680.1">
    <property type="nucleotide sequence ID" value="NZ_SJSM01000002.1"/>
</dbReference>
<protein>
    <submittedName>
        <fullName evidence="3">PorT family protein</fullName>
    </submittedName>
</protein>
<proteinExistence type="predicted"/>
<dbReference type="AlphaFoldDB" id="A0A4R0NG25"/>
<dbReference type="InterPro" id="IPR025665">
    <property type="entry name" value="Beta-barrel_OMP_2"/>
</dbReference>
<feature type="signal peptide" evidence="1">
    <location>
        <begin position="1"/>
        <end position="19"/>
    </location>
</feature>
<keyword evidence="4" id="KW-1185">Reference proteome</keyword>
<evidence type="ECO:0000259" key="2">
    <source>
        <dbReference type="Pfam" id="PF13568"/>
    </source>
</evidence>
<evidence type="ECO:0000256" key="1">
    <source>
        <dbReference type="SAM" id="SignalP"/>
    </source>
</evidence>
<dbReference type="Proteomes" id="UP000291117">
    <property type="component" value="Unassembled WGS sequence"/>
</dbReference>
<feature type="domain" description="Outer membrane protein beta-barrel" evidence="2">
    <location>
        <begin position="19"/>
        <end position="200"/>
    </location>
</feature>
<reference evidence="3 4" key="1">
    <citation type="submission" date="2019-02" db="EMBL/GenBank/DDBJ databases">
        <title>Pedobacter sp. RP-3-8 sp. nov., isolated from Arctic soil.</title>
        <authorList>
            <person name="Dahal R.H."/>
        </authorList>
    </citation>
    <scope>NUCLEOTIDE SEQUENCE [LARGE SCALE GENOMIC DNA]</scope>
    <source>
        <strain evidence="3 4">RP-3-8</strain>
    </source>
</reference>